<dbReference type="InterPro" id="IPR050300">
    <property type="entry name" value="GDXG_lipolytic_enzyme"/>
</dbReference>
<dbReference type="Gene3D" id="3.40.50.1820">
    <property type="entry name" value="alpha/beta hydrolase"/>
    <property type="match status" value="1"/>
</dbReference>
<protein>
    <recommendedName>
        <fullName evidence="6">Alpha/beta hydrolase fold-3 domain-containing protein</fullName>
    </recommendedName>
</protein>
<dbReference type="InterPro" id="IPR013094">
    <property type="entry name" value="AB_hydrolase_3"/>
</dbReference>
<proteinExistence type="predicted"/>
<sequence length="315" mass="34233">MTSTLVEIPFKTFQNRDGTQSPIHMDVHIPPSATPANPAPVLLWWHGGALVQGSRKGLAPHFRQAPQLHNICVVAPDYRLAPQVRFPTILTDVVDALNYLATPAFAEATDGKVDTSRIILAGSSAGGWLALLAGTGIAVENLHVRERIKAIAAIYPMSTLNDSFWTTKQRPLSYAENGRIYEAREQAGALDEEGPIVTSVTLDSPRGAFFMYITQEAILPELLLKGTNLDAAHFGVPDGLRAGLVESMPPTFIIHGDADDKVPIRQATQVVDAAHEAGFKDVIFETAAGQNHMYDLAPDQTMDSLYTFVNRVLVQ</sequence>
<feature type="domain" description="Peptidase S9 prolyl oligopeptidase catalytic" evidence="2">
    <location>
        <begin position="247"/>
        <end position="312"/>
    </location>
</feature>
<comment type="caution">
    <text evidence="4">The sequence shown here is derived from an EMBL/GenBank/DDBJ whole genome shotgun (WGS) entry which is preliminary data.</text>
</comment>
<dbReference type="InterPro" id="IPR001375">
    <property type="entry name" value="Peptidase_S9_cat"/>
</dbReference>
<keyword evidence="1" id="KW-0378">Hydrolase</keyword>
<name>A0AAN6GLK0_9BASI</name>
<dbReference type="InterPro" id="IPR029058">
    <property type="entry name" value="AB_hydrolase_fold"/>
</dbReference>
<keyword evidence="5" id="KW-1185">Reference proteome</keyword>
<dbReference type="GO" id="GO:0008236">
    <property type="term" value="F:serine-type peptidase activity"/>
    <property type="evidence" value="ECO:0007669"/>
    <property type="project" value="InterPro"/>
</dbReference>
<evidence type="ECO:0000256" key="1">
    <source>
        <dbReference type="ARBA" id="ARBA00022801"/>
    </source>
</evidence>
<reference evidence="4" key="1">
    <citation type="journal article" date="2023" name="PhytoFront">
        <title>Draft Genome Resources of Seven Strains of Tilletia horrida, Causal Agent of Kernel Smut of Rice.</title>
        <authorList>
            <person name="Khanal S."/>
            <person name="Antony Babu S."/>
            <person name="Zhou X.G."/>
        </authorList>
    </citation>
    <scope>NUCLEOTIDE SEQUENCE</scope>
    <source>
        <strain evidence="4">TX6</strain>
    </source>
</reference>
<evidence type="ECO:0008006" key="6">
    <source>
        <dbReference type="Google" id="ProtNLM"/>
    </source>
</evidence>
<dbReference type="Proteomes" id="UP001176517">
    <property type="component" value="Unassembled WGS sequence"/>
</dbReference>
<dbReference type="PANTHER" id="PTHR48081:SF3">
    <property type="entry name" value="ALPHA_BETA HYDROLASE FOLD-3 DOMAIN-CONTAINING PROTEIN"/>
    <property type="match status" value="1"/>
</dbReference>
<dbReference type="PANTHER" id="PTHR48081">
    <property type="entry name" value="AB HYDROLASE SUPERFAMILY PROTEIN C4A8.06C"/>
    <property type="match status" value="1"/>
</dbReference>
<dbReference type="EMBL" id="JAPDMZ010000177">
    <property type="protein sequence ID" value="KAK0546895.1"/>
    <property type="molecule type" value="Genomic_DNA"/>
</dbReference>
<dbReference type="Pfam" id="PF00326">
    <property type="entry name" value="Peptidase_S9"/>
    <property type="match status" value="1"/>
</dbReference>
<accession>A0AAN6GLK0</accession>
<evidence type="ECO:0000313" key="5">
    <source>
        <dbReference type="Proteomes" id="UP001176517"/>
    </source>
</evidence>
<evidence type="ECO:0000259" key="2">
    <source>
        <dbReference type="Pfam" id="PF00326"/>
    </source>
</evidence>
<evidence type="ECO:0000259" key="3">
    <source>
        <dbReference type="Pfam" id="PF07859"/>
    </source>
</evidence>
<feature type="domain" description="Alpha/beta hydrolase fold-3" evidence="3">
    <location>
        <begin position="42"/>
        <end position="162"/>
    </location>
</feature>
<dbReference type="Pfam" id="PF07859">
    <property type="entry name" value="Abhydrolase_3"/>
    <property type="match status" value="1"/>
</dbReference>
<dbReference type="AlphaFoldDB" id="A0AAN6GLK0"/>
<dbReference type="SUPFAM" id="SSF53474">
    <property type="entry name" value="alpha/beta-Hydrolases"/>
    <property type="match status" value="1"/>
</dbReference>
<gene>
    <name evidence="4" type="ORF">OC846_005068</name>
</gene>
<organism evidence="4 5">
    <name type="scientific">Tilletia horrida</name>
    <dbReference type="NCBI Taxonomy" id="155126"/>
    <lineage>
        <taxon>Eukaryota</taxon>
        <taxon>Fungi</taxon>
        <taxon>Dikarya</taxon>
        <taxon>Basidiomycota</taxon>
        <taxon>Ustilaginomycotina</taxon>
        <taxon>Exobasidiomycetes</taxon>
        <taxon>Tilletiales</taxon>
        <taxon>Tilletiaceae</taxon>
        <taxon>Tilletia</taxon>
    </lineage>
</organism>
<evidence type="ECO:0000313" key="4">
    <source>
        <dbReference type="EMBL" id="KAK0546895.1"/>
    </source>
</evidence>
<dbReference type="GO" id="GO:0006508">
    <property type="term" value="P:proteolysis"/>
    <property type="evidence" value="ECO:0007669"/>
    <property type="project" value="InterPro"/>
</dbReference>